<gene>
    <name evidence="1" type="primary">NCL1_37574</name>
    <name evidence="1" type="ORF">TNCV_1012321</name>
</gene>
<evidence type="ECO:0000313" key="2">
    <source>
        <dbReference type="Proteomes" id="UP000887159"/>
    </source>
</evidence>
<keyword evidence="2" id="KW-1185">Reference proteome</keyword>
<organism evidence="1 2">
    <name type="scientific">Trichonephila clavipes</name>
    <name type="common">Golden silk orbweaver</name>
    <name type="synonym">Nephila clavipes</name>
    <dbReference type="NCBI Taxonomy" id="2585209"/>
    <lineage>
        <taxon>Eukaryota</taxon>
        <taxon>Metazoa</taxon>
        <taxon>Ecdysozoa</taxon>
        <taxon>Arthropoda</taxon>
        <taxon>Chelicerata</taxon>
        <taxon>Arachnida</taxon>
        <taxon>Araneae</taxon>
        <taxon>Araneomorphae</taxon>
        <taxon>Entelegynae</taxon>
        <taxon>Araneoidea</taxon>
        <taxon>Nephilidae</taxon>
        <taxon>Trichonephila</taxon>
    </lineage>
</organism>
<dbReference type="Proteomes" id="UP000887159">
    <property type="component" value="Unassembled WGS sequence"/>
</dbReference>
<reference evidence="1" key="1">
    <citation type="submission" date="2020-08" db="EMBL/GenBank/DDBJ databases">
        <title>Multicomponent nature underlies the extraordinary mechanical properties of spider dragline silk.</title>
        <authorList>
            <person name="Kono N."/>
            <person name="Nakamura H."/>
            <person name="Mori M."/>
            <person name="Yoshida Y."/>
            <person name="Ohtoshi R."/>
            <person name="Malay A.D."/>
            <person name="Moran D.A.P."/>
            <person name="Tomita M."/>
            <person name="Numata K."/>
            <person name="Arakawa K."/>
        </authorList>
    </citation>
    <scope>NUCLEOTIDE SEQUENCE</scope>
</reference>
<sequence>MCSRPLVELSRPLGDAPHSLRNAARSFFNVNRGKSGKVTEQSPYRHFFAQPFSSTVCSQIHITCACGTTSKRYLKLGDFDDFKFGNYWGLPFRKIGSRVGRNQKTVIRICDRWMQEGTADRRGRSHPPQCTTSPEWFDRKTSIAWSTLDAEPQTSPSPMV</sequence>
<comment type="caution">
    <text evidence="1">The sequence shown here is derived from an EMBL/GenBank/DDBJ whole genome shotgun (WGS) entry which is preliminary data.</text>
</comment>
<accession>A0A8X6VXC1</accession>
<dbReference type="AlphaFoldDB" id="A0A8X6VXC1"/>
<evidence type="ECO:0000313" key="1">
    <source>
        <dbReference type="EMBL" id="GFY24179.1"/>
    </source>
</evidence>
<name>A0A8X6VXC1_TRICX</name>
<protein>
    <submittedName>
        <fullName evidence="1">Uncharacterized protein</fullName>
    </submittedName>
</protein>
<dbReference type="EMBL" id="BMAU01021369">
    <property type="protein sequence ID" value="GFY24179.1"/>
    <property type="molecule type" value="Genomic_DNA"/>
</dbReference>
<proteinExistence type="predicted"/>